<dbReference type="PANTHER" id="PTHR42734:SF7">
    <property type="entry name" value="ATP-BINDING COMPONENT OF ABC TRANSPORTER-RELATED"/>
    <property type="match status" value="1"/>
</dbReference>
<evidence type="ECO:0000313" key="6">
    <source>
        <dbReference type="EMBL" id="PIP23791.1"/>
    </source>
</evidence>
<protein>
    <submittedName>
        <fullName evidence="6">ABC transporter ATP-binding protein</fullName>
    </submittedName>
</protein>
<dbReference type="InterPro" id="IPR003593">
    <property type="entry name" value="AAA+_ATPase"/>
</dbReference>
<keyword evidence="3 6" id="KW-0067">ATP-binding</keyword>
<comment type="caution">
    <text evidence="6">The sequence shown here is derived from an EMBL/GenBank/DDBJ whole genome shotgun (WGS) entry which is preliminary data.</text>
</comment>
<dbReference type="Proteomes" id="UP000230273">
    <property type="component" value="Unassembled WGS sequence"/>
</dbReference>
<dbReference type="PANTHER" id="PTHR42734">
    <property type="entry name" value="METAL TRANSPORT SYSTEM ATP-BINDING PROTEIN TM_0124-RELATED"/>
    <property type="match status" value="1"/>
</dbReference>
<reference evidence="6 7" key="1">
    <citation type="submission" date="2017-09" db="EMBL/GenBank/DDBJ databases">
        <title>Depth-based differentiation of microbial function through sediment-hosted aquifers and enrichment of novel symbionts in the deep terrestrial subsurface.</title>
        <authorList>
            <person name="Probst A.J."/>
            <person name="Ladd B."/>
            <person name="Jarett J.K."/>
            <person name="Geller-Mcgrath D.E."/>
            <person name="Sieber C.M."/>
            <person name="Emerson J.B."/>
            <person name="Anantharaman K."/>
            <person name="Thomas B.C."/>
            <person name="Malmstrom R."/>
            <person name="Stieglmeier M."/>
            <person name="Klingl A."/>
            <person name="Woyke T."/>
            <person name="Ryan C.M."/>
            <person name="Banfield J.F."/>
        </authorList>
    </citation>
    <scope>NUCLEOTIDE SEQUENCE [LARGE SCALE GENOMIC DNA]</scope>
    <source>
        <strain evidence="6">CG23_combo_of_CG06-09_8_20_14_all_38_19</strain>
    </source>
</reference>
<evidence type="ECO:0000256" key="3">
    <source>
        <dbReference type="ARBA" id="ARBA00022840"/>
    </source>
</evidence>
<sequence length="231" mass="25978">MENNFILRVKGLNVELNNEKIIEDLSFEVKEGEVLTILGPNGAGKTVLFRTLIGLLPFQGKIEWEKGIKIGYVPQRIPLIKDIPLSVKEFFGLKGISQQETENILNAVGMGEKEILGKRIGDLSSGQFQRTLVAFGLISDPQVLLFDEPMTGIDIGGEETIYSLLGKLKKERNLTILLITHDLNIVYKFATNVLCLNRKSLCYGLPRETLTTDNLEQLYGEKVKLYFHTHD</sequence>
<dbReference type="SUPFAM" id="SSF52540">
    <property type="entry name" value="P-loop containing nucleoside triphosphate hydrolases"/>
    <property type="match status" value="1"/>
</dbReference>
<name>A0A2G9YZA6_9BACT</name>
<dbReference type="Pfam" id="PF00005">
    <property type="entry name" value="ABC_tran"/>
    <property type="match status" value="1"/>
</dbReference>
<dbReference type="Gene3D" id="3.40.50.300">
    <property type="entry name" value="P-loop containing nucleotide triphosphate hydrolases"/>
    <property type="match status" value="1"/>
</dbReference>
<dbReference type="GO" id="GO:0005524">
    <property type="term" value="F:ATP binding"/>
    <property type="evidence" value="ECO:0007669"/>
    <property type="project" value="UniProtKB-KW"/>
</dbReference>
<dbReference type="SMART" id="SM00382">
    <property type="entry name" value="AAA"/>
    <property type="match status" value="1"/>
</dbReference>
<evidence type="ECO:0000313" key="7">
    <source>
        <dbReference type="Proteomes" id="UP000230273"/>
    </source>
</evidence>
<evidence type="ECO:0000256" key="1">
    <source>
        <dbReference type="ARBA" id="ARBA00022448"/>
    </source>
</evidence>
<accession>A0A2G9YZA6</accession>
<dbReference type="AlphaFoldDB" id="A0A2G9YZA6"/>
<evidence type="ECO:0000256" key="2">
    <source>
        <dbReference type="ARBA" id="ARBA00022741"/>
    </source>
</evidence>
<dbReference type="PROSITE" id="PS50893">
    <property type="entry name" value="ABC_TRANSPORTER_2"/>
    <property type="match status" value="1"/>
</dbReference>
<evidence type="ECO:0000256" key="4">
    <source>
        <dbReference type="PROSITE-ProRule" id="PRU00182"/>
    </source>
</evidence>
<dbReference type="InterPro" id="IPR003439">
    <property type="entry name" value="ABC_transporter-like_ATP-bd"/>
</dbReference>
<organism evidence="6 7">
    <name type="scientific">Candidatus Nealsonbacteria bacterium CG23_combo_of_CG06-09_8_20_14_all_38_19</name>
    <dbReference type="NCBI Taxonomy" id="1974721"/>
    <lineage>
        <taxon>Bacteria</taxon>
        <taxon>Candidatus Nealsoniibacteriota</taxon>
    </lineage>
</organism>
<dbReference type="InterPro" id="IPR027417">
    <property type="entry name" value="P-loop_NTPase"/>
</dbReference>
<keyword evidence="2" id="KW-0547">Nucleotide-binding</keyword>
<dbReference type="EMBL" id="PCRP01000021">
    <property type="protein sequence ID" value="PIP23791.1"/>
    <property type="molecule type" value="Genomic_DNA"/>
</dbReference>
<gene>
    <name evidence="6" type="ORF">COX36_01345</name>
</gene>
<dbReference type="GO" id="GO:0016887">
    <property type="term" value="F:ATP hydrolysis activity"/>
    <property type="evidence" value="ECO:0007669"/>
    <property type="project" value="InterPro"/>
</dbReference>
<evidence type="ECO:0000259" key="5">
    <source>
        <dbReference type="PROSITE" id="PS50893"/>
    </source>
</evidence>
<dbReference type="GO" id="GO:0003723">
    <property type="term" value="F:RNA binding"/>
    <property type="evidence" value="ECO:0007669"/>
    <property type="project" value="UniProtKB-KW"/>
</dbReference>
<proteinExistence type="predicted"/>
<dbReference type="PROSITE" id="PS50889">
    <property type="entry name" value="S4"/>
    <property type="match status" value="1"/>
</dbReference>
<dbReference type="InterPro" id="IPR050153">
    <property type="entry name" value="Metal_Ion_Import_ABC"/>
</dbReference>
<keyword evidence="1" id="KW-0813">Transport</keyword>
<feature type="domain" description="ABC transporter" evidence="5">
    <location>
        <begin position="7"/>
        <end position="223"/>
    </location>
</feature>
<keyword evidence="4" id="KW-0694">RNA-binding</keyword>